<dbReference type="EMBL" id="MKGL01000314">
    <property type="protein sequence ID" value="RNF00652.1"/>
    <property type="molecule type" value="Genomic_DNA"/>
</dbReference>
<reference evidence="1 2" key="1">
    <citation type="journal article" date="2018" name="BMC Genomics">
        <title>Genomic comparison of Trypanosoma conorhini and Trypanosoma rangeli to Trypanosoma cruzi strains of high and low virulence.</title>
        <authorList>
            <person name="Bradwell K.R."/>
            <person name="Koparde V.N."/>
            <person name="Matveyev A.V."/>
            <person name="Serrano M.G."/>
            <person name="Alves J.M."/>
            <person name="Parikh H."/>
            <person name="Huang B."/>
            <person name="Lee V."/>
            <person name="Espinosa-Alvarez O."/>
            <person name="Ortiz P.A."/>
            <person name="Costa-Martins A.G."/>
            <person name="Teixeira M.M."/>
            <person name="Buck G.A."/>
        </authorList>
    </citation>
    <scope>NUCLEOTIDE SEQUENCE [LARGE SCALE GENOMIC DNA]</scope>
    <source>
        <strain evidence="1 2">AM80</strain>
    </source>
</reference>
<keyword evidence="2" id="KW-1185">Reference proteome</keyword>
<dbReference type="AlphaFoldDB" id="A0A3R7NCL0"/>
<accession>A0A3R7NCL0</accession>
<protein>
    <submittedName>
        <fullName evidence="1">Uncharacterized protein</fullName>
    </submittedName>
</protein>
<dbReference type="Proteomes" id="UP000283634">
    <property type="component" value="Unassembled WGS sequence"/>
</dbReference>
<gene>
    <name evidence="1" type="ORF">TraAM80_07470</name>
</gene>
<sequence>MLNTTHTDADAEHVVVFVSFQTALFVEGSAYTAELGNCVPVEGYFMVVANPWGPRATYEVIYDKGFAYSPSVRLFTGIKNWTRRITDRLTLKHGISPQLRRQCLERLPTKLHVLRSMRAFEEAVQKTDNSMMFVKNETLPLVSQLECVLDAVQRVKRRICPTASEGKIVFLTLRERLDSVHASMRWFGSGLAQLPPYAVVALEDLIPASEDLIELYAKTVRSLNSNRCAVHPTNHKNCSGLPYNCCREDVRLLQHVGEHLIDYLEEVGADGLPKLVVPPKVHVSDGDSSTD</sequence>
<name>A0A3R7NCL0_TRYRA</name>
<evidence type="ECO:0000313" key="1">
    <source>
        <dbReference type="EMBL" id="RNF00652.1"/>
    </source>
</evidence>
<organism evidence="1 2">
    <name type="scientific">Trypanosoma rangeli</name>
    <dbReference type="NCBI Taxonomy" id="5698"/>
    <lineage>
        <taxon>Eukaryota</taxon>
        <taxon>Discoba</taxon>
        <taxon>Euglenozoa</taxon>
        <taxon>Kinetoplastea</taxon>
        <taxon>Metakinetoplastina</taxon>
        <taxon>Trypanosomatida</taxon>
        <taxon>Trypanosomatidae</taxon>
        <taxon>Trypanosoma</taxon>
        <taxon>Herpetosoma</taxon>
    </lineage>
</organism>
<proteinExistence type="predicted"/>
<dbReference type="GeneID" id="40331403"/>
<dbReference type="RefSeq" id="XP_029235884.1">
    <property type="nucleotide sequence ID" value="XM_029384260.1"/>
</dbReference>
<dbReference type="OrthoDB" id="249944at2759"/>
<comment type="caution">
    <text evidence="1">The sequence shown here is derived from an EMBL/GenBank/DDBJ whole genome shotgun (WGS) entry which is preliminary data.</text>
</comment>
<dbReference type="OMA" id="RICPTAS"/>
<evidence type="ECO:0000313" key="2">
    <source>
        <dbReference type="Proteomes" id="UP000283634"/>
    </source>
</evidence>